<evidence type="ECO:0000256" key="4">
    <source>
        <dbReference type="ARBA" id="ARBA00022801"/>
    </source>
</evidence>
<dbReference type="InterPro" id="IPR011650">
    <property type="entry name" value="Peptidase_M20_dimer"/>
</dbReference>
<keyword evidence="3" id="KW-0479">Metal-binding</keyword>
<feature type="compositionally biased region" description="Basic and acidic residues" evidence="6">
    <location>
        <begin position="37"/>
        <end position="46"/>
    </location>
</feature>
<dbReference type="Proteomes" id="UP001165063">
    <property type="component" value="Unassembled WGS sequence"/>
</dbReference>
<evidence type="ECO:0000256" key="1">
    <source>
        <dbReference type="ARBA" id="ARBA00001947"/>
    </source>
</evidence>
<keyword evidence="9" id="KW-1185">Reference proteome</keyword>
<evidence type="ECO:0000256" key="5">
    <source>
        <dbReference type="ARBA" id="ARBA00022833"/>
    </source>
</evidence>
<proteinExistence type="inferred from homology"/>
<comment type="similarity">
    <text evidence="2">Belongs to the peptidase M20A family.</text>
</comment>
<dbReference type="InterPro" id="IPR036264">
    <property type="entry name" value="Bact_exopeptidase_dim_dom"/>
</dbReference>
<comment type="cofactor">
    <cofactor evidence="1">
        <name>Zn(2+)</name>
        <dbReference type="ChEBI" id="CHEBI:29105"/>
    </cofactor>
</comment>
<evidence type="ECO:0000313" key="8">
    <source>
        <dbReference type="EMBL" id="GMG19890.1"/>
    </source>
</evidence>
<dbReference type="SUPFAM" id="SSF55031">
    <property type="entry name" value="Bacterial exopeptidase dimerisation domain"/>
    <property type="match status" value="1"/>
</dbReference>
<name>A0A9W7DCM2_AMBMO</name>
<evidence type="ECO:0000259" key="7">
    <source>
        <dbReference type="Pfam" id="PF07687"/>
    </source>
</evidence>
<dbReference type="Pfam" id="PF07687">
    <property type="entry name" value="M20_dimer"/>
    <property type="match status" value="1"/>
</dbReference>
<evidence type="ECO:0000256" key="3">
    <source>
        <dbReference type="ARBA" id="ARBA00022723"/>
    </source>
</evidence>
<dbReference type="Pfam" id="PF01546">
    <property type="entry name" value="Peptidase_M20"/>
    <property type="match status" value="1"/>
</dbReference>
<keyword evidence="4" id="KW-0378">Hydrolase</keyword>
<organism evidence="8 9">
    <name type="scientific">Ambrosiozyma monospora</name>
    <name type="common">Yeast</name>
    <name type="synonym">Endomycopsis monosporus</name>
    <dbReference type="NCBI Taxonomy" id="43982"/>
    <lineage>
        <taxon>Eukaryota</taxon>
        <taxon>Fungi</taxon>
        <taxon>Dikarya</taxon>
        <taxon>Ascomycota</taxon>
        <taxon>Saccharomycotina</taxon>
        <taxon>Pichiomycetes</taxon>
        <taxon>Pichiales</taxon>
        <taxon>Pichiaceae</taxon>
        <taxon>Ambrosiozyma</taxon>
    </lineage>
</organism>
<reference evidence="8" key="1">
    <citation type="submission" date="2023-04" db="EMBL/GenBank/DDBJ databases">
        <title>Ambrosiozyma monospora NBRC 1965.</title>
        <authorList>
            <person name="Ichikawa N."/>
            <person name="Sato H."/>
            <person name="Tonouchi N."/>
        </authorList>
    </citation>
    <scope>NUCLEOTIDE SEQUENCE</scope>
    <source>
        <strain evidence="8">NBRC 1965</strain>
    </source>
</reference>
<feature type="domain" description="Peptidase M20 dimerisation" evidence="7">
    <location>
        <begin position="239"/>
        <end position="338"/>
    </location>
</feature>
<evidence type="ECO:0000256" key="6">
    <source>
        <dbReference type="SAM" id="MobiDB-lite"/>
    </source>
</evidence>
<dbReference type="PANTHER" id="PTHR43808:SF8">
    <property type="entry name" value="PEPTIDASE M20 DIMERISATION DOMAIN-CONTAINING PROTEIN"/>
    <property type="match status" value="1"/>
</dbReference>
<dbReference type="OrthoDB" id="3064516at2759"/>
<dbReference type="PANTHER" id="PTHR43808">
    <property type="entry name" value="ACETYLORNITHINE DEACETYLASE"/>
    <property type="match status" value="1"/>
</dbReference>
<dbReference type="EMBL" id="BSXU01000230">
    <property type="protein sequence ID" value="GMG19890.1"/>
    <property type="molecule type" value="Genomic_DNA"/>
</dbReference>
<dbReference type="Gene3D" id="3.30.70.360">
    <property type="match status" value="1"/>
</dbReference>
<dbReference type="GO" id="GO:0016787">
    <property type="term" value="F:hydrolase activity"/>
    <property type="evidence" value="ECO:0007669"/>
    <property type="project" value="UniProtKB-KW"/>
</dbReference>
<protein>
    <submittedName>
        <fullName evidence="8">Unnamed protein product</fullName>
    </submittedName>
</protein>
<accession>A0A9W7DCM2</accession>
<sequence length="425" mass="47470">MLSIFTRIAVAGPVPYEFNLNVNNNFNLNFKLQPDGLIDHPEKPENPSHGQPSHGGDDDNDDYDDPTLPKAYKKNPKLFNLHKEMIHIESISGHEFEMSYYLINYLRKEGLNIELIPTPDGRNNIYAWYGDSKSTKVLLTTHFDTVPPFFEYNAARDEEDRIYGRGANDDKGSIAAQLIAAEELLKAGEIGKNDVSFLFVVSEEVGGIGMLSADAYLKEQGVNWSTVIYGEPTENKLAVGHKGIYYFDLGVTGIASHSGYPELGIDANAVLVDIMYELNHYNWPSDKLLGETTINIGLFEGGRAANVVSPAANMTALLRTAVDANTIDNIVKGIVEKYEKSTECKFEFKLMQGSDPTFLDYKLKGFDTFIAKYSTDIPNMENRGFKRYLYGPGSIHSAHSDHEYVTSKSLLDSVEDLKKLIKYSL</sequence>
<gene>
    <name evidence="8" type="ORF">Amon01_000081700</name>
</gene>
<dbReference type="GO" id="GO:0046872">
    <property type="term" value="F:metal ion binding"/>
    <property type="evidence" value="ECO:0007669"/>
    <property type="project" value="UniProtKB-KW"/>
</dbReference>
<dbReference type="AlphaFoldDB" id="A0A9W7DCM2"/>
<keyword evidence="5" id="KW-0862">Zinc</keyword>
<feature type="region of interest" description="Disordered" evidence="6">
    <location>
        <begin position="33"/>
        <end position="69"/>
    </location>
</feature>
<dbReference type="InterPro" id="IPR002933">
    <property type="entry name" value="Peptidase_M20"/>
</dbReference>
<evidence type="ECO:0000256" key="2">
    <source>
        <dbReference type="ARBA" id="ARBA00006247"/>
    </source>
</evidence>
<dbReference type="SUPFAM" id="SSF53187">
    <property type="entry name" value="Zn-dependent exopeptidases"/>
    <property type="match status" value="1"/>
</dbReference>
<evidence type="ECO:0000313" key="9">
    <source>
        <dbReference type="Proteomes" id="UP001165063"/>
    </source>
</evidence>
<dbReference type="Gene3D" id="3.40.630.10">
    <property type="entry name" value="Zn peptidases"/>
    <property type="match status" value="1"/>
</dbReference>
<dbReference type="InterPro" id="IPR050072">
    <property type="entry name" value="Peptidase_M20A"/>
</dbReference>
<comment type="caution">
    <text evidence="8">The sequence shown here is derived from an EMBL/GenBank/DDBJ whole genome shotgun (WGS) entry which is preliminary data.</text>
</comment>